<comment type="caution">
    <text evidence="7">The sequence shown here is derived from an EMBL/GenBank/DDBJ whole genome shotgun (WGS) entry which is preliminary data.</text>
</comment>
<feature type="domain" description="Reductase C-terminal" evidence="6">
    <location>
        <begin position="118"/>
        <end position="201"/>
    </location>
</feature>
<dbReference type="GO" id="GO:0016651">
    <property type="term" value="F:oxidoreductase activity, acting on NAD(P)H"/>
    <property type="evidence" value="ECO:0007669"/>
    <property type="project" value="TreeGrafter"/>
</dbReference>
<dbReference type="SUPFAM" id="SSF51905">
    <property type="entry name" value="FAD/NAD(P)-binding domain"/>
    <property type="match status" value="1"/>
</dbReference>
<dbReference type="Pfam" id="PF14759">
    <property type="entry name" value="Reductase_C"/>
    <property type="match status" value="1"/>
</dbReference>
<evidence type="ECO:0000259" key="6">
    <source>
        <dbReference type="Pfam" id="PF14759"/>
    </source>
</evidence>
<gene>
    <name evidence="7" type="ORF">H9627_10990</name>
</gene>
<dbReference type="InterPro" id="IPR023753">
    <property type="entry name" value="FAD/NAD-binding_dom"/>
</dbReference>
<dbReference type="Gene3D" id="3.30.390.30">
    <property type="match status" value="1"/>
</dbReference>
<dbReference type="PRINTS" id="PR00368">
    <property type="entry name" value="FADPNR"/>
</dbReference>
<dbReference type="Proteomes" id="UP000650224">
    <property type="component" value="Unassembled WGS sequence"/>
</dbReference>
<dbReference type="SUPFAM" id="SSF55424">
    <property type="entry name" value="FAD/NAD-linked reductases, dimerisation (C-terminal) domain"/>
    <property type="match status" value="1"/>
</dbReference>
<proteinExistence type="predicted"/>
<dbReference type="PANTHER" id="PTHR43557:SF2">
    <property type="entry name" value="RIESKE DOMAIN-CONTAINING PROTEIN-RELATED"/>
    <property type="match status" value="1"/>
</dbReference>
<dbReference type="InterPro" id="IPR028202">
    <property type="entry name" value="Reductase_C"/>
</dbReference>
<dbReference type="GO" id="GO:0005737">
    <property type="term" value="C:cytoplasm"/>
    <property type="evidence" value="ECO:0007669"/>
    <property type="project" value="TreeGrafter"/>
</dbReference>
<sequence length="213" mass="23334">MRFGEGLAFVEKDATGQATAVISTTGQRYAADLFVVGIGVQPNVEIAVEAELEVDNGIVVDKHLRTCDPQIFALGDCASFPTGSTRMRLESVQNATDQGKHVAREILGIQDPYTVTPWFWSTQGRYRLQMTGIIHPDDEITVIGNPEAKKFSVLAFRDGELVGAESVNQPADQTIVRRMFTENIPLHLHQAQDACFDLRSHLKNAISPAAQVA</sequence>
<dbReference type="Pfam" id="PF07992">
    <property type="entry name" value="Pyr_redox_2"/>
    <property type="match status" value="1"/>
</dbReference>
<reference evidence="7 8" key="1">
    <citation type="submission" date="2020-08" db="EMBL/GenBank/DDBJ databases">
        <title>A Genomic Blueprint of the Chicken Gut Microbiome.</title>
        <authorList>
            <person name="Gilroy R."/>
            <person name="Ravi A."/>
            <person name="Getino M."/>
            <person name="Pursley I."/>
            <person name="Horton D.L."/>
            <person name="Alikhan N.-F."/>
            <person name="Baker D."/>
            <person name="Gharbi K."/>
            <person name="Hall N."/>
            <person name="Watson M."/>
            <person name="Adriaenssens E.M."/>
            <person name="Foster-Nyarko E."/>
            <person name="Jarju S."/>
            <person name="Secka A."/>
            <person name="Antonio M."/>
            <person name="Oren A."/>
            <person name="Chaudhuri R."/>
            <person name="La Ragione R.M."/>
            <person name="Hildebrand F."/>
            <person name="Pallen M.J."/>
        </authorList>
    </citation>
    <scope>NUCLEOTIDE SEQUENCE [LARGE SCALE GENOMIC DNA]</scope>
    <source>
        <strain evidence="7 8">Sa1YVA5</strain>
    </source>
</reference>
<protein>
    <submittedName>
        <fullName evidence="7">FAD-dependent oxidoreductase</fullName>
    </submittedName>
</protein>
<name>A0A8I0HIV2_9CORY</name>
<feature type="domain" description="FAD/NAD(P)-binding" evidence="5">
    <location>
        <begin position="11"/>
        <end position="99"/>
    </location>
</feature>
<dbReference type="InterPro" id="IPR016156">
    <property type="entry name" value="FAD/NAD-linked_Rdtase_dimer_sf"/>
</dbReference>
<dbReference type="PANTHER" id="PTHR43557">
    <property type="entry name" value="APOPTOSIS-INDUCING FACTOR 1"/>
    <property type="match status" value="1"/>
</dbReference>
<dbReference type="Gene3D" id="3.50.50.60">
    <property type="entry name" value="FAD/NAD(P)-binding domain"/>
    <property type="match status" value="2"/>
</dbReference>
<evidence type="ECO:0000256" key="2">
    <source>
        <dbReference type="ARBA" id="ARBA00022630"/>
    </source>
</evidence>
<keyword evidence="4" id="KW-0560">Oxidoreductase</keyword>
<evidence type="ECO:0000256" key="3">
    <source>
        <dbReference type="ARBA" id="ARBA00022827"/>
    </source>
</evidence>
<evidence type="ECO:0000313" key="8">
    <source>
        <dbReference type="Proteomes" id="UP000650224"/>
    </source>
</evidence>
<organism evidence="7 8">
    <name type="scientific">Corynebacterium gallinarum</name>
    <dbReference type="NCBI Taxonomy" id="2762214"/>
    <lineage>
        <taxon>Bacteria</taxon>
        <taxon>Bacillati</taxon>
        <taxon>Actinomycetota</taxon>
        <taxon>Actinomycetes</taxon>
        <taxon>Mycobacteriales</taxon>
        <taxon>Corynebacteriaceae</taxon>
        <taxon>Corynebacterium</taxon>
    </lineage>
</organism>
<keyword evidence="3" id="KW-0274">FAD</keyword>
<keyword evidence="8" id="KW-1185">Reference proteome</keyword>
<evidence type="ECO:0000313" key="7">
    <source>
        <dbReference type="EMBL" id="MBD8030838.1"/>
    </source>
</evidence>
<evidence type="ECO:0000256" key="4">
    <source>
        <dbReference type="ARBA" id="ARBA00023002"/>
    </source>
</evidence>
<evidence type="ECO:0000256" key="1">
    <source>
        <dbReference type="ARBA" id="ARBA00001974"/>
    </source>
</evidence>
<evidence type="ECO:0000259" key="5">
    <source>
        <dbReference type="Pfam" id="PF07992"/>
    </source>
</evidence>
<dbReference type="EMBL" id="JACSPR010000008">
    <property type="protein sequence ID" value="MBD8030838.1"/>
    <property type="molecule type" value="Genomic_DNA"/>
</dbReference>
<comment type="cofactor">
    <cofactor evidence="1">
        <name>FAD</name>
        <dbReference type="ChEBI" id="CHEBI:57692"/>
    </cofactor>
</comment>
<dbReference type="InterPro" id="IPR050446">
    <property type="entry name" value="FAD-oxidoreductase/Apoptosis"/>
</dbReference>
<dbReference type="InterPro" id="IPR036188">
    <property type="entry name" value="FAD/NAD-bd_sf"/>
</dbReference>
<accession>A0A8I0HIV2</accession>
<keyword evidence="2" id="KW-0285">Flavoprotein</keyword>
<dbReference type="AlphaFoldDB" id="A0A8I0HIV2"/>